<protein>
    <submittedName>
        <fullName evidence="2">KLLA0E19009p</fullName>
    </submittedName>
</protein>
<evidence type="ECO:0000313" key="3">
    <source>
        <dbReference type="Proteomes" id="UP000000598"/>
    </source>
</evidence>
<dbReference type="RefSeq" id="XP_454810.1">
    <property type="nucleotide sequence ID" value="XM_454810.1"/>
</dbReference>
<feature type="compositionally biased region" description="Acidic residues" evidence="1">
    <location>
        <begin position="199"/>
        <end position="209"/>
    </location>
</feature>
<dbReference type="KEGG" id="kla:KLLA0_E19009g"/>
<dbReference type="AlphaFoldDB" id="Q6CMM9"/>
<evidence type="ECO:0000256" key="1">
    <source>
        <dbReference type="SAM" id="MobiDB-lite"/>
    </source>
</evidence>
<feature type="compositionally biased region" description="Acidic residues" evidence="1">
    <location>
        <begin position="259"/>
        <end position="272"/>
    </location>
</feature>
<keyword evidence="3" id="KW-1185">Reference proteome</keyword>
<reference evidence="2 3" key="1">
    <citation type="journal article" date="2004" name="Nature">
        <title>Genome evolution in yeasts.</title>
        <authorList>
            <consortium name="Genolevures"/>
            <person name="Dujon B."/>
            <person name="Sherman D."/>
            <person name="Fischer G."/>
            <person name="Durrens P."/>
            <person name="Casaregola S."/>
            <person name="Lafontaine I."/>
            <person name="de Montigny J."/>
            <person name="Marck C."/>
            <person name="Neuveglise C."/>
            <person name="Talla E."/>
            <person name="Goffard N."/>
            <person name="Frangeul L."/>
            <person name="Aigle M."/>
            <person name="Anthouard V."/>
            <person name="Babour A."/>
            <person name="Barbe V."/>
            <person name="Barnay S."/>
            <person name="Blanchin S."/>
            <person name="Beckerich J.M."/>
            <person name="Beyne E."/>
            <person name="Bleykasten C."/>
            <person name="Boisrame A."/>
            <person name="Boyer J."/>
            <person name="Cattolico L."/>
            <person name="Confanioleri F."/>
            <person name="de Daruvar A."/>
            <person name="Despons L."/>
            <person name="Fabre E."/>
            <person name="Fairhead C."/>
            <person name="Ferry-Dumazet H."/>
            <person name="Groppi A."/>
            <person name="Hantraye F."/>
            <person name="Hennequin C."/>
            <person name="Jauniaux N."/>
            <person name="Joyet P."/>
            <person name="Kachouri R."/>
            <person name="Kerrest A."/>
            <person name="Koszul R."/>
            <person name="Lemaire M."/>
            <person name="Lesur I."/>
            <person name="Ma L."/>
            <person name="Muller H."/>
            <person name="Nicaud J.M."/>
            <person name="Nikolski M."/>
            <person name="Oztas S."/>
            <person name="Ozier-Kalogeropoulos O."/>
            <person name="Pellenz S."/>
            <person name="Potier S."/>
            <person name="Richard G.F."/>
            <person name="Straub M.L."/>
            <person name="Suleau A."/>
            <person name="Swennene D."/>
            <person name="Tekaia F."/>
            <person name="Wesolowski-Louvel M."/>
            <person name="Westhof E."/>
            <person name="Wirth B."/>
            <person name="Zeniou-Meyer M."/>
            <person name="Zivanovic I."/>
            <person name="Bolotin-Fukuhara M."/>
            <person name="Thierry A."/>
            <person name="Bouchier C."/>
            <person name="Caudron B."/>
            <person name="Scarpelli C."/>
            <person name="Gaillardin C."/>
            <person name="Weissenbach J."/>
            <person name="Wincker P."/>
            <person name="Souciet J.L."/>
        </authorList>
    </citation>
    <scope>NUCLEOTIDE SEQUENCE [LARGE SCALE GENOMIC DNA]</scope>
    <source>
        <strain evidence="3">ATCC 8585 / CBS 2359 / DSM 70799 / NBRC 1267 / NRRL Y-1140 / WM37</strain>
    </source>
</reference>
<dbReference type="EMBL" id="CR382125">
    <property type="protein sequence ID" value="CAG99897.1"/>
    <property type="molecule type" value="Genomic_DNA"/>
</dbReference>
<dbReference type="HOGENOM" id="CLU_1023306_0_0_1"/>
<dbReference type="InParanoid" id="Q6CMM9"/>
<dbReference type="PaxDb" id="284590-Q6CMM9"/>
<dbReference type="GeneID" id="2893973"/>
<organism evidence="2 3">
    <name type="scientific">Kluyveromyces lactis (strain ATCC 8585 / CBS 2359 / DSM 70799 / NBRC 1267 / NRRL Y-1140 / WM37)</name>
    <name type="common">Yeast</name>
    <name type="synonym">Candida sphaerica</name>
    <dbReference type="NCBI Taxonomy" id="284590"/>
    <lineage>
        <taxon>Eukaryota</taxon>
        <taxon>Fungi</taxon>
        <taxon>Dikarya</taxon>
        <taxon>Ascomycota</taxon>
        <taxon>Saccharomycotina</taxon>
        <taxon>Saccharomycetes</taxon>
        <taxon>Saccharomycetales</taxon>
        <taxon>Saccharomycetaceae</taxon>
        <taxon>Kluyveromyces</taxon>
    </lineage>
</organism>
<dbReference type="Proteomes" id="UP000000598">
    <property type="component" value="Chromosome E"/>
</dbReference>
<sequence>MMSEPGDCWFFVRDKNSEDETRVYMGHCSWSERDEYEIWTHINGVDYGYVAGESSDDIPHTDMKHMVNACLSCSRIGEDIQVTIHKNNDKVWILGYKDVNIPLEMERHKLDLEDLYEASMRLVSSTNEIWENRLKKVTEEALQVIERSRNGIIDALNQRNRKIRELEQELKRTRSQVSVPLGSPPQFEYKSPVKRELSDLDEDDKEPEEPLVPTQSYPFMGINRSRTSLSSSPEKRTQTVESSPIPITATSDAVPDEGNTSEEDTDLTDTGM</sequence>
<name>Q6CMM9_KLULA</name>
<feature type="region of interest" description="Disordered" evidence="1">
    <location>
        <begin position="172"/>
        <end position="272"/>
    </location>
</feature>
<evidence type="ECO:0000313" key="2">
    <source>
        <dbReference type="EMBL" id="CAG99897.1"/>
    </source>
</evidence>
<accession>Q6CMM9</accession>
<proteinExistence type="predicted"/>
<gene>
    <name evidence="2" type="ORF">KLLA0_E19009g</name>
</gene>